<accession>A0A938B0Z7</accession>
<protein>
    <submittedName>
        <fullName evidence="7">S1/P1 nuclease</fullName>
    </submittedName>
</protein>
<dbReference type="GO" id="GO:0003676">
    <property type="term" value="F:nucleic acid binding"/>
    <property type="evidence" value="ECO:0007669"/>
    <property type="project" value="InterPro"/>
</dbReference>
<evidence type="ECO:0000256" key="5">
    <source>
        <dbReference type="ARBA" id="ARBA00023157"/>
    </source>
</evidence>
<evidence type="ECO:0000313" key="7">
    <source>
        <dbReference type="EMBL" id="MBM3222389.1"/>
    </source>
</evidence>
<evidence type="ECO:0000256" key="2">
    <source>
        <dbReference type="ARBA" id="ARBA00022723"/>
    </source>
</evidence>
<dbReference type="Gene3D" id="1.10.575.10">
    <property type="entry name" value="P1 Nuclease"/>
    <property type="match status" value="1"/>
</dbReference>
<dbReference type="InterPro" id="IPR003154">
    <property type="entry name" value="S1/P1nuclease"/>
</dbReference>
<evidence type="ECO:0000256" key="4">
    <source>
        <dbReference type="ARBA" id="ARBA00022801"/>
    </source>
</evidence>
<evidence type="ECO:0000256" key="6">
    <source>
        <dbReference type="ARBA" id="ARBA00023180"/>
    </source>
</evidence>
<keyword evidence="5" id="KW-1015">Disulfide bond</keyword>
<keyword evidence="1" id="KW-0540">Nuclease</keyword>
<dbReference type="PANTHER" id="PTHR33146:SF26">
    <property type="entry name" value="ENDONUCLEASE 4"/>
    <property type="match status" value="1"/>
</dbReference>
<gene>
    <name evidence="7" type="ORF">FJZ47_01100</name>
</gene>
<dbReference type="GO" id="GO:0046872">
    <property type="term" value="F:metal ion binding"/>
    <property type="evidence" value="ECO:0007669"/>
    <property type="project" value="UniProtKB-KW"/>
</dbReference>
<proteinExistence type="predicted"/>
<dbReference type="AlphaFoldDB" id="A0A938B0Z7"/>
<dbReference type="InterPro" id="IPR008947">
    <property type="entry name" value="PLipase_C/P1_nuclease_dom_sf"/>
</dbReference>
<dbReference type="GO" id="GO:0006308">
    <property type="term" value="P:DNA catabolic process"/>
    <property type="evidence" value="ECO:0007669"/>
    <property type="project" value="InterPro"/>
</dbReference>
<evidence type="ECO:0000256" key="1">
    <source>
        <dbReference type="ARBA" id="ARBA00022722"/>
    </source>
</evidence>
<organism evidence="7 8">
    <name type="scientific">Tectimicrobiota bacterium</name>
    <dbReference type="NCBI Taxonomy" id="2528274"/>
    <lineage>
        <taxon>Bacteria</taxon>
        <taxon>Pseudomonadati</taxon>
        <taxon>Nitrospinota/Tectimicrobiota group</taxon>
        <taxon>Candidatus Tectimicrobiota</taxon>
    </lineage>
</organism>
<dbReference type="GO" id="GO:0016788">
    <property type="term" value="F:hydrolase activity, acting on ester bonds"/>
    <property type="evidence" value="ECO:0007669"/>
    <property type="project" value="InterPro"/>
</dbReference>
<reference evidence="7" key="1">
    <citation type="submission" date="2019-03" db="EMBL/GenBank/DDBJ databases">
        <title>Lake Tanganyika Metagenome-Assembled Genomes (MAGs).</title>
        <authorList>
            <person name="Tran P."/>
        </authorList>
    </citation>
    <scope>NUCLEOTIDE SEQUENCE</scope>
    <source>
        <strain evidence="7">K_DeepCast_65m_m2_066</strain>
    </source>
</reference>
<dbReference type="EMBL" id="VGLS01000015">
    <property type="protein sequence ID" value="MBM3222389.1"/>
    <property type="molecule type" value="Genomic_DNA"/>
</dbReference>
<keyword evidence="4" id="KW-0378">Hydrolase</keyword>
<evidence type="ECO:0000256" key="3">
    <source>
        <dbReference type="ARBA" id="ARBA00022759"/>
    </source>
</evidence>
<dbReference type="Proteomes" id="UP000712673">
    <property type="component" value="Unassembled WGS sequence"/>
</dbReference>
<dbReference type="SUPFAM" id="SSF48537">
    <property type="entry name" value="Phospholipase C/P1 nuclease"/>
    <property type="match status" value="1"/>
</dbReference>
<dbReference type="CDD" id="cd11010">
    <property type="entry name" value="S1-P1_nuclease"/>
    <property type="match status" value="1"/>
</dbReference>
<dbReference type="GO" id="GO:0004519">
    <property type="term" value="F:endonuclease activity"/>
    <property type="evidence" value="ECO:0007669"/>
    <property type="project" value="UniProtKB-KW"/>
</dbReference>
<evidence type="ECO:0000313" key="8">
    <source>
        <dbReference type="Proteomes" id="UP000712673"/>
    </source>
</evidence>
<keyword evidence="2" id="KW-0479">Metal-binding</keyword>
<dbReference type="Pfam" id="PF02265">
    <property type="entry name" value="S1-P1_nuclease"/>
    <property type="match status" value="1"/>
</dbReference>
<dbReference type="PANTHER" id="PTHR33146">
    <property type="entry name" value="ENDONUCLEASE 4"/>
    <property type="match status" value="1"/>
</dbReference>
<keyword evidence="3" id="KW-0255">Endonuclease</keyword>
<sequence length="312" mass="34962">MRQRILALGLSCLLCWLSLVPLAWAWGDVGHAAIGELAEEALQTQDPRLRTLILRLREGPQRPQVRKAMLGFVVPAPGRALRTLANWPDWYKRQPGMLSADDQRHYVNLPFTARYQRTQHCANGLCSLETLLEQRAILARQRTSLAQRAVALAWVAHLVGDMHQPLHAGQAEDRGGNLTCVTWMGTPSERLTHDGKVSCSGTNLHVVWDSTLLETTSGVTDPDALAPLLRQLRPLWQRVQATEPPLTARTPEEWRAVVERWHHETQALIVGAHIYPPHGVIDAAYVQRHSQTVRLQLVRAAVRLAAMLQQSL</sequence>
<comment type="caution">
    <text evidence="7">The sequence shown here is derived from an EMBL/GenBank/DDBJ whole genome shotgun (WGS) entry which is preliminary data.</text>
</comment>
<keyword evidence="6" id="KW-0325">Glycoprotein</keyword>
<name>A0A938B0Z7_UNCTE</name>